<dbReference type="EMBL" id="JAVDYJ010000001">
    <property type="protein sequence ID" value="MDR7346823.1"/>
    <property type="molecule type" value="Genomic_DNA"/>
</dbReference>
<keyword evidence="4" id="KW-1185">Reference proteome</keyword>
<protein>
    <submittedName>
        <fullName evidence="3">Uncharacterized protein YndB with AHSA1/START domain</fullName>
    </submittedName>
</protein>
<reference evidence="3 4" key="1">
    <citation type="submission" date="2023-07" db="EMBL/GenBank/DDBJ databases">
        <title>Sequencing the genomes of 1000 actinobacteria strains.</title>
        <authorList>
            <person name="Klenk H.-P."/>
        </authorList>
    </citation>
    <scope>NUCLEOTIDE SEQUENCE [LARGE SCALE GENOMIC DNA]</scope>
    <source>
        <strain evidence="3 4">DSM 22966</strain>
    </source>
</reference>
<dbReference type="RefSeq" id="WP_310172268.1">
    <property type="nucleotide sequence ID" value="NZ_BAABHE010000002.1"/>
</dbReference>
<sequence length="324" mass="36105">MTIRSLDTDPTALTLTIVADFPVPVHRLWDAYVDPRQLEAFWGPPTWPATFTRHGFRPGGRSEYLMTGPDGEQTFGYWQFNSVDPPHGFEVLDGFAHADGTANDQLPTVRTVYAFEESTLGSLVTATSHFSSAQEMEQLMAMQMVEGLREALGQLDGVVTDESTYSASHIAQLQYLTDTVIRISRVIRAPIDKVWAAHHTPELVRQWMLGPDGWVMTTCDVAQQVGESYRYEWETVEGTDRFGFTGELLAFEAPYHFITTERLLGVEGASTTNEVNLAEVSQGTLVTTVIEYPTTELRDVVIDTGMVSGMEDSYSRLESNIVAF</sequence>
<dbReference type="InterPro" id="IPR023393">
    <property type="entry name" value="START-like_dom_sf"/>
</dbReference>
<evidence type="ECO:0000313" key="4">
    <source>
        <dbReference type="Proteomes" id="UP001183794"/>
    </source>
</evidence>
<organism evidence="3 4">
    <name type="scientific">Enteractinococcus fodinae</name>
    <dbReference type="NCBI Taxonomy" id="684663"/>
    <lineage>
        <taxon>Bacteria</taxon>
        <taxon>Bacillati</taxon>
        <taxon>Actinomycetota</taxon>
        <taxon>Actinomycetes</taxon>
        <taxon>Micrococcales</taxon>
        <taxon>Micrococcaceae</taxon>
    </lineage>
</organism>
<name>A0ABU2AZN5_9MICC</name>
<accession>A0ABU2AZN5</accession>
<evidence type="ECO:0000259" key="2">
    <source>
        <dbReference type="Pfam" id="PF08327"/>
    </source>
</evidence>
<comment type="similarity">
    <text evidence="1">Belongs to the AHA1 family.</text>
</comment>
<feature type="domain" description="Activator of Hsp90 ATPase homologue 1/2-like C-terminal" evidence="2">
    <location>
        <begin position="23"/>
        <end position="159"/>
    </location>
</feature>
<dbReference type="Proteomes" id="UP001183794">
    <property type="component" value="Unassembled WGS sequence"/>
</dbReference>
<dbReference type="SUPFAM" id="SSF55961">
    <property type="entry name" value="Bet v1-like"/>
    <property type="match status" value="2"/>
</dbReference>
<evidence type="ECO:0000256" key="1">
    <source>
        <dbReference type="ARBA" id="ARBA00006817"/>
    </source>
</evidence>
<dbReference type="Gene3D" id="3.30.530.20">
    <property type="match status" value="2"/>
</dbReference>
<gene>
    <name evidence="3" type="ORF">J2S62_001080</name>
</gene>
<dbReference type="CDD" id="cd07814">
    <property type="entry name" value="SRPBCC_CalC_Aha1-like"/>
    <property type="match status" value="1"/>
</dbReference>
<evidence type="ECO:0000313" key="3">
    <source>
        <dbReference type="EMBL" id="MDR7346823.1"/>
    </source>
</evidence>
<dbReference type="InterPro" id="IPR013538">
    <property type="entry name" value="ASHA1/2-like_C"/>
</dbReference>
<feature type="domain" description="Activator of Hsp90 ATPase homologue 1/2-like C-terminal" evidence="2">
    <location>
        <begin position="188"/>
        <end position="319"/>
    </location>
</feature>
<dbReference type="Pfam" id="PF08327">
    <property type="entry name" value="AHSA1"/>
    <property type="match status" value="2"/>
</dbReference>
<proteinExistence type="inferred from homology"/>
<comment type="caution">
    <text evidence="3">The sequence shown here is derived from an EMBL/GenBank/DDBJ whole genome shotgun (WGS) entry which is preliminary data.</text>
</comment>